<dbReference type="EMBL" id="KN565737">
    <property type="protein sequence ID" value="KHJ85016.1"/>
    <property type="molecule type" value="Genomic_DNA"/>
</dbReference>
<dbReference type="Proteomes" id="UP000053660">
    <property type="component" value="Unassembled WGS sequence"/>
</dbReference>
<accession>A0A0B1SMA4</accession>
<organism evidence="1 2">
    <name type="scientific">Oesophagostomum dentatum</name>
    <name type="common">Nodular worm</name>
    <dbReference type="NCBI Taxonomy" id="61180"/>
    <lineage>
        <taxon>Eukaryota</taxon>
        <taxon>Metazoa</taxon>
        <taxon>Ecdysozoa</taxon>
        <taxon>Nematoda</taxon>
        <taxon>Chromadorea</taxon>
        <taxon>Rhabditida</taxon>
        <taxon>Rhabditina</taxon>
        <taxon>Rhabditomorpha</taxon>
        <taxon>Strongyloidea</taxon>
        <taxon>Strongylidae</taxon>
        <taxon>Oesophagostomum</taxon>
    </lineage>
</organism>
<gene>
    <name evidence="1" type="ORF">OESDEN_15263</name>
</gene>
<keyword evidence="2" id="KW-1185">Reference proteome</keyword>
<reference evidence="1 2" key="1">
    <citation type="submission" date="2014-03" db="EMBL/GenBank/DDBJ databases">
        <title>Draft genome of the hookworm Oesophagostomum dentatum.</title>
        <authorList>
            <person name="Mitreva M."/>
        </authorList>
    </citation>
    <scope>NUCLEOTIDE SEQUENCE [LARGE SCALE GENOMIC DNA]</scope>
    <source>
        <strain evidence="1 2">OD-Hann</strain>
    </source>
</reference>
<protein>
    <submittedName>
        <fullName evidence="1">Uncharacterized protein</fullName>
    </submittedName>
</protein>
<proteinExistence type="predicted"/>
<dbReference type="AlphaFoldDB" id="A0A0B1SMA4"/>
<evidence type="ECO:0000313" key="1">
    <source>
        <dbReference type="EMBL" id="KHJ85016.1"/>
    </source>
</evidence>
<evidence type="ECO:0000313" key="2">
    <source>
        <dbReference type="Proteomes" id="UP000053660"/>
    </source>
</evidence>
<feature type="non-terminal residue" evidence="1">
    <location>
        <position position="58"/>
    </location>
</feature>
<name>A0A0B1SMA4_OESDE</name>
<sequence>MVVFRYSRSFCAGGSVHRRSGEASEQHERRRELARRKFDIAKETREVYSAIRKKKRYV</sequence>